<comment type="caution">
    <text evidence="1">The sequence shown here is derived from an EMBL/GenBank/DDBJ whole genome shotgun (WGS) entry which is preliminary data.</text>
</comment>
<name>A0A5J4RFP7_9EUKA</name>
<protein>
    <submittedName>
        <fullName evidence="1">Uncharacterized protein</fullName>
    </submittedName>
</protein>
<accession>A0A5J4RFP7</accession>
<dbReference type="EMBL" id="SNRW01042409">
    <property type="protein sequence ID" value="KAA6332438.1"/>
    <property type="molecule type" value="Genomic_DNA"/>
</dbReference>
<evidence type="ECO:0000313" key="1">
    <source>
        <dbReference type="EMBL" id="KAA6332438.1"/>
    </source>
</evidence>
<reference evidence="1 2" key="1">
    <citation type="submission" date="2019-03" db="EMBL/GenBank/DDBJ databases">
        <title>Single cell metagenomics reveals metabolic interactions within the superorganism composed of flagellate Streblomastix strix and complex community of Bacteroidetes bacteria on its surface.</title>
        <authorList>
            <person name="Treitli S.C."/>
            <person name="Kolisko M."/>
            <person name="Husnik F."/>
            <person name="Keeling P."/>
            <person name="Hampl V."/>
        </authorList>
    </citation>
    <scope>NUCLEOTIDE SEQUENCE [LARGE SCALE GENOMIC DNA]</scope>
    <source>
        <strain evidence="1">ST1C</strain>
    </source>
</reference>
<dbReference type="Proteomes" id="UP000324800">
    <property type="component" value="Unassembled WGS sequence"/>
</dbReference>
<dbReference type="AlphaFoldDB" id="A0A5J4RFP7"/>
<sequence length="22" mass="2391">IVLIPFLDLIVDATDNGTNAEF</sequence>
<evidence type="ECO:0000313" key="2">
    <source>
        <dbReference type="Proteomes" id="UP000324800"/>
    </source>
</evidence>
<feature type="non-terminal residue" evidence="1">
    <location>
        <position position="1"/>
    </location>
</feature>
<proteinExistence type="predicted"/>
<gene>
    <name evidence="1" type="ORF">EZS28_053276</name>
</gene>
<organism evidence="1 2">
    <name type="scientific">Streblomastix strix</name>
    <dbReference type="NCBI Taxonomy" id="222440"/>
    <lineage>
        <taxon>Eukaryota</taxon>
        <taxon>Metamonada</taxon>
        <taxon>Preaxostyla</taxon>
        <taxon>Oxymonadida</taxon>
        <taxon>Streblomastigidae</taxon>
        <taxon>Streblomastix</taxon>
    </lineage>
</organism>